<feature type="compositionally biased region" description="Basic and acidic residues" evidence="1">
    <location>
        <begin position="250"/>
        <end position="260"/>
    </location>
</feature>
<dbReference type="PANTHER" id="PTHR20932:SF8">
    <property type="entry name" value="LD22649P"/>
    <property type="match status" value="1"/>
</dbReference>
<feature type="compositionally biased region" description="Basic residues" evidence="1">
    <location>
        <begin position="198"/>
        <end position="216"/>
    </location>
</feature>
<proteinExistence type="predicted"/>
<accession>F2U2P2</accession>
<evidence type="ECO:0000256" key="1">
    <source>
        <dbReference type="SAM" id="MobiDB-lite"/>
    </source>
</evidence>
<dbReference type="InParanoid" id="F2U2P2"/>
<protein>
    <recommendedName>
        <fullName evidence="2">LysM domain-containing protein</fullName>
    </recommendedName>
</protein>
<dbReference type="Proteomes" id="UP000007799">
    <property type="component" value="Unassembled WGS sequence"/>
</dbReference>
<dbReference type="FunCoup" id="F2U2P2">
    <property type="interactions" value="454"/>
</dbReference>
<dbReference type="SMART" id="SM00257">
    <property type="entry name" value="LysM"/>
    <property type="match status" value="1"/>
</dbReference>
<dbReference type="InterPro" id="IPR036779">
    <property type="entry name" value="LysM_dom_sf"/>
</dbReference>
<dbReference type="eggNOG" id="ENOG502S7MZ">
    <property type="taxonomic scope" value="Eukaryota"/>
</dbReference>
<dbReference type="AlphaFoldDB" id="F2U2P2"/>
<dbReference type="InterPro" id="IPR045030">
    <property type="entry name" value="LYSM1-4"/>
</dbReference>
<dbReference type="SUPFAM" id="SSF54106">
    <property type="entry name" value="LysM domain"/>
    <property type="match status" value="1"/>
</dbReference>
<gene>
    <name evidence="3" type="ORF">PTSG_02572</name>
</gene>
<name>F2U2P2_SALR5</name>
<sequence>MALLAKNKVRSYGTTTVLNRSDMCIEHDVQDGDSLQSLAIKYDVPVDHILHMNRLFATDSIHLRKTLLIPQSKQSKWKGDDSLDDDDEESLALDGDEHWARHPQQPRHNTAAHDDYVHTHAMNDKTPAPATLHVDDFLKQFDERFALAKTGIETSLKQMSASVQSAGNMPLSSSSSQPSSSSSSSSPSSSSSSSSSSRTRKTARAKAKATKSKQKKAAPATTLSSSTSSSPSKRKGKPARGSLQGGDQALIEKDTHLFEL</sequence>
<feature type="compositionally biased region" description="Polar residues" evidence="1">
    <location>
        <begin position="161"/>
        <end position="171"/>
    </location>
</feature>
<dbReference type="PROSITE" id="PS51782">
    <property type="entry name" value="LYSM"/>
    <property type="match status" value="1"/>
</dbReference>
<dbReference type="GeneID" id="16076653"/>
<dbReference type="RefSeq" id="XP_004996069.1">
    <property type="nucleotide sequence ID" value="XM_004996012.1"/>
</dbReference>
<evidence type="ECO:0000313" key="4">
    <source>
        <dbReference type="Proteomes" id="UP000007799"/>
    </source>
</evidence>
<feature type="compositionally biased region" description="Low complexity" evidence="1">
    <location>
        <begin position="172"/>
        <end position="197"/>
    </location>
</feature>
<dbReference type="OrthoDB" id="2107166at2759"/>
<dbReference type="EMBL" id="GL832960">
    <property type="protein sequence ID" value="EGD81886.1"/>
    <property type="molecule type" value="Genomic_DNA"/>
</dbReference>
<evidence type="ECO:0000259" key="2">
    <source>
        <dbReference type="PROSITE" id="PS51782"/>
    </source>
</evidence>
<dbReference type="Gene3D" id="3.10.350.10">
    <property type="entry name" value="LysM domain"/>
    <property type="match status" value="1"/>
</dbReference>
<dbReference type="InterPro" id="IPR018392">
    <property type="entry name" value="LysM"/>
</dbReference>
<dbReference type="Pfam" id="PF01476">
    <property type="entry name" value="LysM"/>
    <property type="match status" value="1"/>
</dbReference>
<reference evidence="3" key="1">
    <citation type="submission" date="2009-08" db="EMBL/GenBank/DDBJ databases">
        <title>Annotation of Salpingoeca rosetta.</title>
        <authorList>
            <consortium name="The Broad Institute Genome Sequencing Platform"/>
            <person name="Russ C."/>
            <person name="Cuomo C."/>
            <person name="Burger G."/>
            <person name="Gray M.W."/>
            <person name="Holland P.W.H."/>
            <person name="King N."/>
            <person name="Lang F.B.F."/>
            <person name="Roger A.J."/>
            <person name="Ruiz-Trillo I."/>
            <person name="Young S.K."/>
            <person name="Zeng Q."/>
            <person name="Gargeya S."/>
            <person name="Alvarado L."/>
            <person name="Berlin A."/>
            <person name="Chapman S.B."/>
            <person name="Chen Z."/>
            <person name="Freedman E."/>
            <person name="Gellesch M."/>
            <person name="Goldberg J."/>
            <person name="Griggs A."/>
            <person name="Gujja S."/>
            <person name="Heilman E."/>
            <person name="Heiman D."/>
            <person name="Howarth C."/>
            <person name="Mehta T."/>
            <person name="Neiman D."/>
            <person name="Pearson M."/>
            <person name="Roberts A."/>
            <person name="Saif S."/>
            <person name="Shea T."/>
            <person name="Shenoy N."/>
            <person name="Sisk P."/>
            <person name="Stolte C."/>
            <person name="Sykes S."/>
            <person name="White J."/>
            <person name="Yandava C."/>
            <person name="Haas B."/>
            <person name="Nusbaum C."/>
            <person name="Birren B."/>
        </authorList>
    </citation>
    <scope>NUCLEOTIDE SEQUENCE [LARGE SCALE GENOMIC DNA]</scope>
    <source>
        <strain evidence="3">ATCC 50818</strain>
    </source>
</reference>
<evidence type="ECO:0000313" key="3">
    <source>
        <dbReference type="EMBL" id="EGD81886.1"/>
    </source>
</evidence>
<feature type="domain" description="LysM" evidence="2">
    <location>
        <begin position="25"/>
        <end position="69"/>
    </location>
</feature>
<dbReference type="KEGG" id="sre:PTSG_02572"/>
<feature type="compositionally biased region" description="Low complexity" evidence="1">
    <location>
        <begin position="217"/>
        <end position="231"/>
    </location>
</feature>
<keyword evidence="4" id="KW-1185">Reference proteome</keyword>
<feature type="region of interest" description="Disordered" evidence="1">
    <location>
        <begin position="161"/>
        <end position="260"/>
    </location>
</feature>
<organism evidence="4">
    <name type="scientific">Salpingoeca rosetta (strain ATCC 50818 / BSB-021)</name>
    <dbReference type="NCBI Taxonomy" id="946362"/>
    <lineage>
        <taxon>Eukaryota</taxon>
        <taxon>Choanoflagellata</taxon>
        <taxon>Craspedida</taxon>
        <taxon>Salpingoecidae</taxon>
        <taxon>Salpingoeca</taxon>
    </lineage>
</organism>
<dbReference type="PANTHER" id="PTHR20932">
    <property type="entry name" value="LYSM AND PUTATIVE PEPTIDOGLYCAN-BINDING DOMAIN-CONTAINING PROTEIN"/>
    <property type="match status" value="1"/>
</dbReference>